<gene>
    <name evidence="3" type="ORF">ACFQGB_05380</name>
</gene>
<evidence type="ECO:0000313" key="4">
    <source>
        <dbReference type="Proteomes" id="UP001596395"/>
    </source>
</evidence>
<dbReference type="AlphaFoldDB" id="A0ABD5VEA7"/>
<organism evidence="3 4">
    <name type="scientific">Halorubellus litoreus</name>
    <dbReference type="NCBI Taxonomy" id="755308"/>
    <lineage>
        <taxon>Archaea</taxon>
        <taxon>Methanobacteriati</taxon>
        <taxon>Methanobacteriota</taxon>
        <taxon>Stenosarchaea group</taxon>
        <taxon>Halobacteria</taxon>
        <taxon>Halobacteriales</taxon>
        <taxon>Halorubellaceae</taxon>
        <taxon>Halorubellus</taxon>
    </lineage>
</organism>
<dbReference type="Proteomes" id="UP001596395">
    <property type="component" value="Unassembled WGS sequence"/>
</dbReference>
<feature type="domain" description="Pyrrolo-quinoline quinone repeat" evidence="2">
    <location>
        <begin position="674"/>
        <end position="800"/>
    </location>
</feature>
<dbReference type="PROSITE" id="PS51318">
    <property type="entry name" value="TAT"/>
    <property type="match status" value="1"/>
</dbReference>
<name>A0ABD5VEA7_9EURY</name>
<dbReference type="PANTHER" id="PTHR34512:SF30">
    <property type="entry name" value="OUTER MEMBRANE PROTEIN ASSEMBLY FACTOR BAMB"/>
    <property type="match status" value="1"/>
</dbReference>
<evidence type="ECO:0000259" key="2">
    <source>
        <dbReference type="Pfam" id="PF13360"/>
    </source>
</evidence>
<sequence length="802" mass="86634">MGHADDERRGIDRRLLLRALGAGAFAGASGNAAGSGERAGHGASERHRERGRSRCVVDDFQDGDLDEYVARDGPMANWRVASFRNGRVLEFQGGDGPDLQSYSGLETYPRRGDQFSFLFYPYGNWDGYAMFSFAIADSENFQRRYELEFEPAADEVRLQYSRAPGDEETIASASRSFDGRDRQIVEVDWAASSDDIVVTVTDPDDDGTTLRASEPGDAPTGGGIGFYASGDAGWLFDYVTILDCDDRSDGDDGDDQDGLVVDDFEDGDLDEYDGGDPPTNWTVVSEPTADGSGALQFQDGGGEDIRSYRGLPTYPQRGDRIHLDFGTFGDWNSYAMFGFGVQPDDFQHRYELEFEPAESEVRLQYSRAPQDETTIASATADFQRERFYRVEVDWASSGTELVVDVAELATLRASEPSGAPTSGGIGFYASGDAGWVFDNVRRVGQHDDGRVPSDRDWPTVQHDFANTSWTRASRGPTDGVEEAWSKLVSLDRANEAVVDDDVVYATGTGRRGGLYALSADTGTVRWRYPIQGGTYAPASIVDGSAYLIGNDRFGHAVDVSTGERRWRTAFEDTGEVAAVVAGDTVVFGDYSSLVTGVDASDGTVRFSANLSDGVQGGMAVVDDVVYAAGIPSGGLNAIDLGTGEFRWRTLDYGEAGITPPSVVDDTVYVGEQSSGSVYALSVTDGRVRWRFDVVPSSSLAVADGCVFAPTGDGRLYALDATDGSVRWRRTLNIQTGIGGPSVADDVVYVADTEGGFYALDAEDGCERWVEVLDYTIRGSPAVVDDTIYVGGSDGRVHALREP</sequence>
<dbReference type="SUPFAM" id="SSF50998">
    <property type="entry name" value="Quinoprotein alcohol dehydrogenase-like"/>
    <property type="match status" value="2"/>
</dbReference>
<evidence type="ECO:0000313" key="3">
    <source>
        <dbReference type="EMBL" id="MFC6952286.1"/>
    </source>
</evidence>
<evidence type="ECO:0000256" key="1">
    <source>
        <dbReference type="SAM" id="MobiDB-lite"/>
    </source>
</evidence>
<dbReference type="InterPro" id="IPR018391">
    <property type="entry name" value="PQQ_b-propeller_rpt"/>
</dbReference>
<dbReference type="InterPro" id="IPR015943">
    <property type="entry name" value="WD40/YVTN_repeat-like_dom_sf"/>
</dbReference>
<proteinExistence type="predicted"/>
<dbReference type="RefSeq" id="WP_336349275.1">
    <property type="nucleotide sequence ID" value="NZ_JAZAQL010000001.1"/>
</dbReference>
<dbReference type="Gene3D" id="2.40.10.480">
    <property type="match status" value="2"/>
</dbReference>
<keyword evidence="4" id="KW-1185">Reference proteome</keyword>
<dbReference type="PANTHER" id="PTHR34512">
    <property type="entry name" value="CELL SURFACE PROTEIN"/>
    <property type="match status" value="1"/>
</dbReference>
<dbReference type="InterPro" id="IPR002372">
    <property type="entry name" value="PQQ_rpt_dom"/>
</dbReference>
<dbReference type="EMBL" id="JBHSXN010000001">
    <property type="protein sequence ID" value="MFC6952286.1"/>
    <property type="molecule type" value="Genomic_DNA"/>
</dbReference>
<accession>A0ABD5VEA7</accession>
<dbReference type="SMART" id="SM00564">
    <property type="entry name" value="PQQ"/>
    <property type="match status" value="7"/>
</dbReference>
<dbReference type="InterPro" id="IPR006311">
    <property type="entry name" value="TAT_signal"/>
</dbReference>
<feature type="compositionally biased region" description="Basic and acidic residues" evidence="1">
    <location>
        <begin position="38"/>
        <end position="48"/>
    </location>
</feature>
<dbReference type="InterPro" id="IPR011047">
    <property type="entry name" value="Quinoprotein_ADH-like_sf"/>
</dbReference>
<feature type="region of interest" description="Disordered" evidence="1">
    <location>
        <begin position="200"/>
        <end position="224"/>
    </location>
</feature>
<protein>
    <submittedName>
        <fullName evidence="3">PQQ-binding-like beta-propeller repeat protein</fullName>
    </submittedName>
</protein>
<feature type="region of interest" description="Disordered" evidence="1">
    <location>
        <begin position="29"/>
        <end position="52"/>
    </location>
</feature>
<comment type="caution">
    <text evidence="3">The sequence shown here is derived from an EMBL/GenBank/DDBJ whole genome shotgun (WGS) entry which is preliminary data.</text>
</comment>
<dbReference type="Gene3D" id="2.130.10.10">
    <property type="entry name" value="YVTN repeat-like/Quinoprotein amine dehydrogenase"/>
    <property type="match status" value="1"/>
</dbReference>
<dbReference type="Pfam" id="PF13360">
    <property type="entry name" value="PQQ_2"/>
    <property type="match status" value="1"/>
</dbReference>
<reference evidence="3 4" key="1">
    <citation type="journal article" date="2019" name="Int. J. Syst. Evol. Microbiol.">
        <title>The Global Catalogue of Microorganisms (GCM) 10K type strain sequencing project: providing services to taxonomists for standard genome sequencing and annotation.</title>
        <authorList>
            <consortium name="The Broad Institute Genomics Platform"/>
            <consortium name="The Broad Institute Genome Sequencing Center for Infectious Disease"/>
            <person name="Wu L."/>
            <person name="Ma J."/>
        </authorList>
    </citation>
    <scope>NUCLEOTIDE SEQUENCE [LARGE SCALE GENOMIC DNA]</scope>
    <source>
        <strain evidence="3 4">GX26</strain>
    </source>
</reference>